<dbReference type="SUPFAM" id="SSF56112">
    <property type="entry name" value="Protein kinase-like (PK-like)"/>
    <property type="match status" value="1"/>
</dbReference>
<protein>
    <submittedName>
        <fullName evidence="2">Phosphotransferase enzyme family protein</fullName>
    </submittedName>
</protein>
<evidence type="ECO:0000313" key="3">
    <source>
        <dbReference type="Proteomes" id="UP000234433"/>
    </source>
</evidence>
<dbReference type="Gene3D" id="3.90.1200.10">
    <property type="match status" value="1"/>
</dbReference>
<feature type="domain" description="Aminoglycoside phosphotransferase" evidence="1">
    <location>
        <begin position="52"/>
        <end position="224"/>
    </location>
</feature>
<dbReference type="OrthoDB" id="9797603at2"/>
<dbReference type="AlphaFoldDB" id="A0A2H1KIA7"/>
<dbReference type="InterPro" id="IPR002575">
    <property type="entry name" value="Aminoglycoside_PTrfase"/>
</dbReference>
<dbReference type="InterPro" id="IPR051678">
    <property type="entry name" value="AGP_Transferase"/>
</dbReference>
<evidence type="ECO:0000313" key="2">
    <source>
        <dbReference type="EMBL" id="SMX99446.1"/>
    </source>
</evidence>
<evidence type="ECO:0000259" key="1">
    <source>
        <dbReference type="Pfam" id="PF01636"/>
    </source>
</evidence>
<accession>A0A2H1KIA7</accession>
<keyword evidence="2" id="KW-0808">Transferase</keyword>
<dbReference type="PANTHER" id="PTHR21310">
    <property type="entry name" value="AMINOGLYCOSIDE PHOSPHOTRANSFERASE-RELATED-RELATED"/>
    <property type="match status" value="1"/>
</dbReference>
<dbReference type="Proteomes" id="UP000234433">
    <property type="component" value="Unassembled WGS sequence"/>
</dbReference>
<dbReference type="InterPro" id="IPR011009">
    <property type="entry name" value="Kinase-like_dom_sf"/>
</dbReference>
<organism evidence="2 3">
    <name type="scientific">Brevibacterium antiquum CNRZ 918</name>
    <dbReference type="NCBI Taxonomy" id="1255637"/>
    <lineage>
        <taxon>Bacteria</taxon>
        <taxon>Bacillati</taxon>
        <taxon>Actinomycetota</taxon>
        <taxon>Actinomycetes</taxon>
        <taxon>Micrococcales</taxon>
        <taxon>Brevibacteriaceae</taxon>
        <taxon>Brevibacterium</taxon>
    </lineage>
</organism>
<name>A0A2H1KIA7_9MICO</name>
<proteinExistence type="predicted"/>
<gene>
    <name evidence="2" type="ORF">BANT918_02429</name>
</gene>
<dbReference type="RefSeq" id="WP_101620491.1">
    <property type="nucleotide sequence ID" value="NZ_FXZD01000008.1"/>
</dbReference>
<dbReference type="EMBL" id="FXZD01000008">
    <property type="protein sequence ID" value="SMX99446.1"/>
    <property type="molecule type" value="Genomic_DNA"/>
</dbReference>
<dbReference type="GO" id="GO:0016740">
    <property type="term" value="F:transferase activity"/>
    <property type="evidence" value="ECO:0007669"/>
    <property type="project" value="UniProtKB-KW"/>
</dbReference>
<dbReference type="Pfam" id="PF01636">
    <property type="entry name" value="APH"/>
    <property type="match status" value="1"/>
</dbReference>
<sequence>MRDAREALVEAALSRWPEHQWHAGDLHHGAFHLVLTAPDGPSIRATLGQRGRERSRREANTLLTLEAAQLPLTIPQVLDGPHWAKPPRTWITSLTTVPGSPAADLTTCSAQRISAYAAILNTFRAASSACDSLPPVRAWCGGDRWPDIVQRDLIPRLGTPVGGVAAERVETLLEAESHVASTLCHGDFGPHNILWSEENVASVIDFDHACMGDPAIDIAPLISFHGASRLASLDSVETVRRAMLHRATLPLQVAASAHLAGLGQLRDHALANFAHRSAERTLFDPNGETPD</sequence>
<reference evidence="2 3" key="1">
    <citation type="submission" date="2017-03" db="EMBL/GenBank/DDBJ databases">
        <authorList>
            <person name="Afonso C.L."/>
            <person name="Miller P.J."/>
            <person name="Scott M.A."/>
            <person name="Spackman E."/>
            <person name="Goraichik I."/>
            <person name="Dimitrov K.M."/>
            <person name="Suarez D.L."/>
            <person name="Swayne D.E."/>
        </authorList>
    </citation>
    <scope>NUCLEOTIDE SEQUENCE [LARGE SCALE GENOMIC DNA]</scope>
    <source>
        <strain evidence="2 3">CNRZ 918</strain>
    </source>
</reference>